<dbReference type="PROSITE" id="PS00676">
    <property type="entry name" value="SIGMA54_INTERACT_2"/>
    <property type="match status" value="1"/>
</dbReference>
<dbReference type="CDD" id="cd17536">
    <property type="entry name" value="REC_YesN-like"/>
    <property type="match status" value="1"/>
</dbReference>
<dbReference type="Gene3D" id="1.10.10.60">
    <property type="entry name" value="Homeodomain-like"/>
    <property type="match status" value="1"/>
</dbReference>
<dbReference type="SUPFAM" id="SSF52172">
    <property type="entry name" value="CheY-like"/>
    <property type="match status" value="1"/>
</dbReference>
<dbReference type="Proteomes" id="UP000217343">
    <property type="component" value="Chromosome"/>
</dbReference>
<reference evidence="11 12" key="1">
    <citation type="submission" date="2017-06" db="EMBL/GenBank/DDBJ databases">
        <title>Sequencing and comparative analysis of myxobacterial genomes.</title>
        <authorList>
            <person name="Rupp O."/>
            <person name="Goesmann A."/>
            <person name="Sogaard-Andersen L."/>
        </authorList>
    </citation>
    <scope>NUCLEOTIDE SEQUENCE [LARGE SCALE GENOMIC DNA]</scope>
    <source>
        <strain evidence="11 12">DSM 14697</strain>
    </source>
</reference>
<dbReference type="SUPFAM" id="SSF46689">
    <property type="entry name" value="Homeodomain-like"/>
    <property type="match status" value="1"/>
</dbReference>
<keyword evidence="7" id="KW-0804">Transcription</keyword>
<sequence length="450" mass="49374">MARILVADDEEGVRSFLAEALEYEGHSVTTAADGEEAARLMARQGVDLLLTDLRMPGMDGLTLLRKVREEQPDVEVVVLTAVGTVESAVAAMKAGAFDYLLKPVGSPAELRLTVARALERRALLNWKTEARQSAGDVELSWGAPAMSPVVEALRKVAPTQATVLLVGESGTGKEVTARALHQWSERADGPFVAVNCAALTETLLESELFGHEKGAFTGAVAQRRGRIELAQGGTFFLDEVGELKAELQAKLLRVLQERRFERVGGTRTLEADVRWVAATNRDLKAMMARGEFREDLYHRLAVFPIRLPSLRERREDLRPLAELLLRRIGDELGRPGLRLSPEAVARLEAFAWPGNVRELRNALERAAILADGPVVEPRHLWLDPTGAGGPAAEASTSEGGRLPDLTLEELERRAIEQAIADEAGNRKRAAQRLGIGLRTLYDKLRRYESP</sequence>
<dbReference type="GO" id="GO:0006355">
    <property type="term" value="P:regulation of DNA-templated transcription"/>
    <property type="evidence" value="ECO:0007669"/>
    <property type="project" value="InterPro"/>
</dbReference>
<accession>A0A250JYA5</accession>
<evidence type="ECO:0000256" key="5">
    <source>
        <dbReference type="ARBA" id="ARBA00023015"/>
    </source>
</evidence>
<dbReference type="OrthoDB" id="9763792at2"/>
<dbReference type="Gene3D" id="3.40.50.300">
    <property type="entry name" value="P-loop containing nucleotide triphosphate hydrolases"/>
    <property type="match status" value="1"/>
</dbReference>
<dbReference type="GO" id="GO:0043565">
    <property type="term" value="F:sequence-specific DNA binding"/>
    <property type="evidence" value="ECO:0007669"/>
    <property type="project" value="InterPro"/>
</dbReference>
<keyword evidence="5" id="KW-0805">Transcription regulation</keyword>
<dbReference type="Gene3D" id="1.10.8.60">
    <property type="match status" value="1"/>
</dbReference>
<evidence type="ECO:0000313" key="12">
    <source>
        <dbReference type="Proteomes" id="UP000217343"/>
    </source>
</evidence>
<dbReference type="CDD" id="cd00009">
    <property type="entry name" value="AAA"/>
    <property type="match status" value="1"/>
</dbReference>
<dbReference type="InterPro" id="IPR027417">
    <property type="entry name" value="P-loop_NTPase"/>
</dbReference>
<keyword evidence="6" id="KW-0238">DNA-binding</keyword>
<evidence type="ECO:0000256" key="2">
    <source>
        <dbReference type="ARBA" id="ARBA00022741"/>
    </source>
</evidence>
<dbReference type="EMBL" id="CP022203">
    <property type="protein sequence ID" value="ATB48477.1"/>
    <property type="molecule type" value="Genomic_DNA"/>
</dbReference>
<dbReference type="InterPro" id="IPR009057">
    <property type="entry name" value="Homeodomain-like_sf"/>
</dbReference>
<dbReference type="FunFam" id="3.40.50.2300:FF:000018">
    <property type="entry name" value="DNA-binding transcriptional regulator NtrC"/>
    <property type="match status" value="1"/>
</dbReference>
<dbReference type="InterPro" id="IPR002197">
    <property type="entry name" value="HTH_Fis"/>
</dbReference>
<keyword evidence="4" id="KW-0902">Two-component regulatory system</keyword>
<dbReference type="AlphaFoldDB" id="A0A250JYA5"/>
<evidence type="ECO:0000256" key="8">
    <source>
        <dbReference type="PROSITE-ProRule" id="PRU00169"/>
    </source>
</evidence>
<evidence type="ECO:0000256" key="3">
    <source>
        <dbReference type="ARBA" id="ARBA00022840"/>
    </source>
</evidence>
<dbReference type="FunFam" id="3.40.50.300:FF:000006">
    <property type="entry name" value="DNA-binding transcriptional regulator NtrC"/>
    <property type="match status" value="1"/>
</dbReference>
<dbReference type="Pfam" id="PF00158">
    <property type="entry name" value="Sigma54_activat"/>
    <property type="match status" value="1"/>
</dbReference>
<dbReference type="PROSITE" id="PS50045">
    <property type="entry name" value="SIGMA54_INTERACT_4"/>
    <property type="match status" value="1"/>
</dbReference>
<keyword evidence="3" id="KW-0067">ATP-binding</keyword>
<dbReference type="Pfam" id="PF00072">
    <property type="entry name" value="Response_reg"/>
    <property type="match status" value="1"/>
</dbReference>
<evidence type="ECO:0000259" key="10">
    <source>
        <dbReference type="PROSITE" id="PS50110"/>
    </source>
</evidence>
<dbReference type="GO" id="GO:0000160">
    <property type="term" value="P:phosphorelay signal transduction system"/>
    <property type="evidence" value="ECO:0007669"/>
    <property type="project" value="UniProtKB-KW"/>
</dbReference>
<dbReference type="SMART" id="SM00448">
    <property type="entry name" value="REC"/>
    <property type="match status" value="1"/>
</dbReference>
<dbReference type="RefSeq" id="WP_095959328.1">
    <property type="nucleotide sequence ID" value="NZ_CP022203.1"/>
</dbReference>
<keyword evidence="2" id="KW-0547">Nucleotide-binding</keyword>
<dbReference type="InterPro" id="IPR025943">
    <property type="entry name" value="Sigma_54_int_dom_ATP-bd_2"/>
</dbReference>
<proteinExistence type="predicted"/>
<keyword evidence="12" id="KW-1185">Reference proteome</keyword>
<dbReference type="InterPro" id="IPR011006">
    <property type="entry name" value="CheY-like_superfamily"/>
</dbReference>
<organism evidence="11 12">
    <name type="scientific">Corallococcus macrosporus DSM 14697</name>
    <dbReference type="NCBI Taxonomy" id="1189310"/>
    <lineage>
        <taxon>Bacteria</taxon>
        <taxon>Pseudomonadati</taxon>
        <taxon>Myxococcota</taxon>
        <taxon>Myxococcia</taxon>
        <taxon>Myxococcales</taxon>
        <taxon>Cystobacterineae</taxon>
        <taxon>Myxococcaceae</taxon>
        <taxon>Corallococcus</taxon>
    </lineage>
</organism>
<dbReference type="PROSITE" id="PS50110">
    <property type="entry name" value="RESPONSE_REGULATORY"/>
    <property type="match status" value="1"/>
</dbReference>
<dbReference type="GO" id="GO:0005524">
    <property type="term" value="F:ATP binding"/>
    <property type="evidence" value="ECO:0007669"/>
    <property type="project" value="UniProtKB-KW"/>
</dbReference>
<evidence type="ECO:0000256" key="7">
    <source>
        <dbReference type="ARBA" id="ARBA00023163"/>
    </source>
</evidence>
<evidence type="ECO:0000256" key="6">
    <source>
        <dbReference type="ARBA" id="ARBA00023125"/>
    </source>
</evidence>
<keyword evidence="1 8" id="KW-0597">Phosphoprotein</keyword>
<dbReference type="InterPro" id="IPR025944">
    <property type="entry name" value="Sigma_54_int_dom_CS"/>
</dbReference>
<dbReference type="Pfam" id="PF02954">
    <property type="entry name" value="HTH_8"/>
    <property type="match status" value="1"/>
</dbReference>
<dbReference type="InterPro" id="IPR001789">
    <property type="entry name" value="Sig_transdc_resp-reg_receiver"/>
</dbReference>
<feature type="domain" description="Sigma-54 factor interaction" evidence="9">
    <location>
        <begin position="139"/>
        <end position="368"/>
    </location>
</feature>
<dbReference type="InterPro" id="IPR002078">
    <property type="entry name" value="Sigma_54_int"/>
</dbReference>
<dbReference type="Pfam" id="PF25601">
    <property type="entry name" value="AAA_lid_14"/>
    <property type="match status" value="1"/>
</dbReference>
<dbReference type="KEGG" id="mmas:MYMAC_004104"/>
<dbReference type="Gene3D" id="3.40.50.2300">
    <property type="match status" value="1"/>
</dbReference>
<feature type="domain" description="Response regulatory" evidence="10">
    <location>
        <begin position="3"/>
        <end position="117"/>
    </location>
</feature>
<dbReference type="PRINTS" id="PR01590">
    <property type="entry name" value="HTHFIS"/>
</dbReference>
<protein>
    <submittedName>
        <fullName evidence="11">Sigma-54-dependent Fis family transcriptional regulator</fullName>
    </submittedName>
</protein>
<dbReference type="InterPro" id="IPR058031">
    <property type="entry name" value="AAA_lid_NorR"/>
</dbReference>
<dbReference type="InterPro" id="IPR003593">
    <property type="entry name" value="AAA+_ATPase"/>
</dbReference>
<evidence type="ECO:0000259" key="9">
    <source>
        <dbReference type="PROSITE" id="PS50045"/>
    </source>
</evidence>
<dbReference type="PROSITE" id="PS00688">
    <property type="entry name" value="SIGMA54_INTERACT_3"/>
    <property type="match status" value="1"/>
</dbReference>
<dbReference type="SMART" id="SM00382">
    <property type="entry name" value="AAA"/>
    <property type="match status" value="1"/>
</dbReference>
<evidence type="ECO:0000313" key="11">
    <source>
        <dbReference type="EMBL" id="ATB48477.1"/>
    </source>
</evidence>
<gene>
    <name evidence="11" type="ORF">MYMAC_004104</name>
</gene>
<dbReference type="SUPFAM" id="SSF52540">
    <property type="entry name" value="P-loop containing nucleoside triphosphate hydrolases"/>
    <property type="match status" value="1"/>
</dbReference>
<name>A0A250JYA5_9BACT</name>
<feature type="modified residue" description="4-aspartylphosphate" evidence="8">
    <location>
        <position position="52"/>
    </location>
</feature>
<evidence type="ECO:0000256" key="4">
    <source>
        <dbReference type="ARBA" id="ARBA00023012"/>
    </source>
</evidence>
<dbReference type="PANTHER" id="PTHR32071">
    <property type="entry name" value="TRANSCRIPTIONAL REGULATORY PROTEIN"/>
    <property type="match status" value="1"/>
</dbReference>
<evidence type="ECO:0000256" key="1">
    <source>
        <dbReference type="ARBA" id="ARBA00022553"/>
    </source>
</evidence>